<reference evidence="9 10" key="1">
    <citation type="submission" date="2020-08" db="EMBL/GenBank/DDBJ databases">
        <authorList>
            <person name="Seo M.-J."/>
        </authorList>
    </citation>
    <scope>NUCLEOTIDE SEQUENCE [LARGE SCALE GENOMIC DNA]</scope>
    <source>
        <strain evidence="9 10">KIGAM211</strain>
    </source>
</reference>
<evidence type="ECO:0000256" key="4">
    <source>
        <dbReference type="ARBA" id="ARBA00022989"/>
    </source>
</evidence>
<dbReference type="PROSITE" id="PS50928">
    <property type="entry name" value="ABC_TM1"/>
    <property type="match status" value="1"/>
</dbReference>
<feature type="transmembrane region" description="Helical" evidence="6">
    <location>
        <begin position="100"/>
        <end position="120"/>
    </location>
</feature>
<feature type="domain" description="ABC transmembrane type-1" evidence="8">
    <location>
        <begin position="31"/>
        <end position="217"/>
    </location>
</feature>
<feature type="transmembrane region" description="Helical" evidence="6">
    <location>
        <begin position="35"/>
        <end position="56"/>
    </location>
</feature>
<evidence type="ECO:0000256" key="6">
    <source>
        <dbReference type="RuleBase" id="RU363032"/>
    </source>
</evidence>
<keyword evidence="10" id="KW-1185">Reference proteome</keyword>
<keyword evidence="3 6" id="KW-0812">Transmembrane</keyword>
<keyword evidence="4 6" id="KW-1133">Transmembrane helix</keyword>
<accession>A0A7X0RKF5</accession>
<dbReference type="Gene3D" id="1.10.3720.10">
    <property type="entry name" value="MetI-like"/>
    <property type="match status" value="1"/>
</dbReference>
<comment type="subcellular location">
    <subcellularLocation>
        <location evidence="6">Cell membrane</location>
        <topology evidence="6">Multi-pass membrane protein</topology>
    </subcellularLocation>
    <subcellularLocation>
        <location evidence="1">Membrane</location>
        <topology evidence="1">Multi-pass membrane protein</topology>
    </subcellularLocation>
</comment>
<feature type="transmembrane region" description="Helical" evidence="6">
    <location>
        <begin position="168"/>
        <end position="193"/>
    </location>
</feature>
<dbReference type="PANTHER" id="PTHR30177:SF33">
    <property type="entry name" value="POSSIBLE OSMOPROTECTANT (GLYCINE BETAINE_CARNITINE_CHOLINE_L-PROLINE) TRANSPORT INTEGRAL MEMBRANE PROTEIN ABC TRANSPORTER PROZ"/>
    <property type="match status" value="1"/>
</dbReference>
<dbReference type="GO" id="GO:0005886">
    <property type="term" value="C:plasma membrane"/>
    <property type="evidence" value="ECO:0007669"/>
    <property type="project" value="UniProtKB-SubCell"/>
</dbReference>
<evidence type="ECO:0000256" key="5">
    <source>
        <dbReference type="ARBA" id="ARBA00023136"/>
    </source>
</evidence>
<dbReference type="Proteomes" id="UP000523955">
    <property type="component" value="Unassembled WGS sequence"/>
</dbReference>
<proteinExistence type="inferred from homology"/>
<dbReference type="InterPro" id="IPR035906">
    <property type="entry name" value="MetI-like_sf"/>
</dbReference>
<keyword evidence="5 6" id="KW-0472">Membrane</keyword>
<dbReference type="InterPro" id="IPR000515">
    <property type="entry name" value="MetI-like"/>
</dbReference>
<dbReference type="Pfam" id="PF00528">
    <property type="entry name" value="BPD_transp_1"/>
    <property type="match status" value="1"/>
</dbReference>
<evidence type="ECO:0000259" key="8">
    <source>
        <dbReference type="PROSITE" id="PS50928"/>
    </source>
</evidence>
<dbReference type="SUPFAM" id="SSF161098">
    <property type="entry name" value="MetI-like"/>
    <property type="match status" value="1"/>
</dbReference>
<dbReference type="GO" id="GO:0055085">
    <property type="term" value="P:transmembrane transport"/>
    <property type="evidence" value="ECO:0007669"/>
    <property type="project" value="InterPro"/>
</dbReference>
<evidence type="ECO:0000256" key="7">
    <source>
        <dbReference type="SAM" id="MobiDB-lite"/>
    </source>
</evidence>
<evidence type="ECO:0000256" key="3">
    <source>
        <dbReference type="ARBA" id="ARBA00022692"/>
    </source>
</evidence>
<name>A0A7X0RKF5_9ACTN</name>
<comment type="caution">
    <text evidence="9">The sequence shown here is derived from an EMBL/GenBank/DDBJ whole genome shotgun (WGS) entry which is preliminary data.</text>
</comment>
<sequence>MNLLLSALRWIFDPAHWQPGSQSPLPLQDRLQEHLLYTFVSVAIACLIALPLGFLIGHTGRGRQLVIGFTGSMRALPTLGLLFFLLMVFGRFLSYDTAPIVGATIAFVILAIPSILAGAYSGLESVDRTTIDAARATGLTEWQILTQVEIPLGLPLIVGGIRAGTLQVIATVTIASYAGLGGLGRVITAGIGLNDYDRILGGALLVTMLALVVDAVFALLQRFTATAGLRESRTTARTGSRRSPRPTTRESV</sequence>
<dbReference type="GO" id="GO:0031460">
    <property type="term" value="P:glycine betaine transport"/>
    <property type="evidence" value="ECO:0007669"/>
    <property type="project" value="TreeGrafter"/>
</dbReference>
<organism evidence="9 10">
    <name type="scientific">Nocardioides luti</name>
    <dbReference type="NCBI Taxonomy" id="2761101"/>
    <lineage>
        <taxon>Bacteria</taxon>
        <taxon>Bacillati</taxon>
        <taxon>Actinomycetota</taxon>
        <taxon>Actinomycetes</taxon>
        <taxon>Propionibacteriales</taxon>
        <taxon>Nocardioidaceae</taxon>
        <taxon>Nocardioides</taxon>
    </lineage>
</organism>
<evidence type="ECO:0000256" key="2">
    <source>
        <dbReference type="ARBA" id="ARBA00022448"/>
    </source>
</evidence>
<dbReference type="EMBL" id="JACKXE010000002">
    <property type="protein sequence ID" value="MBB6629815.1"/>
    <property type="molecule type" value="Genomic_DNA"/>
</dbReference>
<dbReference type="AlphaFoldDB" id="A0A7X0RKF5"/>
<evidence type="ECO:0000313" key="10">
    <source>
        <dbReference type="Proteomes" id="UP000523955"/>
    </source>
</evidence>
<protein>
    <submittedName>
        <fullName evidence="9">ABC transporter permease</fullName>
    </submittedName>
</protein>
<evidence type="ECO:0000256" key="1">
    <source>
        <dbReference type="ARBA" id="ARBA00004141"/>
    </source>
</evidence>
<comment type="similarity">
    <text evidence="6">Belongs to the binding-protein-dependent transport system permease family.</text>
</comment>
<feature type="transmembrane region" description="Helical" evidence="6">
    <location>
        <begin position="199"/>
        <end position="220"/>
    </location>
</feature>
<keyword evidence="2 6" id="KW-0813">Transport</keyword>
<gene>
    <name evidence="9" type="ORF">H5V45_21030</name>
</gene>
<dbReference type="InterPro" id="IPR051204">
    <property type="entry name" value="ABC_transp_perm/SBD"/>
</dbReference>
<evidence type="ECO:0000313" key="9">
    <source>
        <dbReference type="EMBL" id="MBB6629815.1"/>
    </source>
</evidence>
<dbReference type="PANTHER" id="PTHR30177">
    <property type="entry name" value="GLYCINE BETAINE/L-PROLINE TRANSPORT SYSTEM PERMEASE PROTEIN PROW"/>
    <property type="match status" value="1"/>
</dbReference>
<dbReference type="CDD" id="cd06261">
    <property type="entry name" value="TM_PBP2"/>
    <property type="match status" value="1"/>
</dbReference>
<dbReference type="RefSeq" id="WP_185255032.1">
    <property type="nucleotide sequence ID" value="NZ_JACKXE010000002.1"/>
</dbReference>
<feature type="region of interest" description="Disordered" evidence="7">
    <location>
        <begin position="231"/>
        <end position="252"/>
    </location>
</feature>